<dbReference type="SMART" id="SM00220">
    <property type="entry name" value="S_TKc"/>
    <property type="match status" value="1"/>
</dbReference>
<dbReference type="InterPro" id="IPR016024">
    <property type="entry name" value="ARM-type_fold"/>
</dbReference>
<keyword evidence="19" id="KW-1185">Reference proteome</keyword>
<feature type="repeat" description="TPR" evidence="12">
    <location>
        <begin position="2895"/>
        <end position="2928"/>
    </location>
</feature>
<feature type="compositionally biased region" description="Polar residues" evidence="14">
    <location>
        <begin position="4859"/>
        <end position="4868"/>
    </location>
</feature>
<dbReference type="InterPro" id="IPR000403">
    <property type="entry name" value="PI3/4_kinase_cat_dom"/>
</dbReference>
<dbReference type="OrthoDB" id="5570127at2759"/>
<evidence type="ECO:0000256" key="13">
    <source>
        <dbReference type="PROSITE-ProRule" id="PRU10141"/>
    </source>
</evidence>
<dbReference type="InterPro" id="IPR008271">
    <property type="entry name" value="Ser/Thr_kinase_AS"/>
</dbReference>
<feature type="compositionally biased region" description="Basic and acidic residues" evidence="14">
    <location>
        <begin position="541"/>
        <end position="557"/>
    </location>
</feature>
<feature type="compositionally biased region" description="Basic and acidic residues" evidence="14">
    <location>
        <begin position="5246"/>
        <end position="5259"/>
    </location>
</feature>
<dbReference type="PROSITE" id="PS50082">
    <property type="entry name" value="WD_REPEATS_2"/>
    <property type="match status" value="1"/>
</dbReference>
<dbReference type="GO" id="GO:0004693">
    <property type="term" value="F:cyclin-dependent protein serine/threonine kinase activity"/>
    <property type="evidence" value="ECO:0007669"/>
    <property type="project" value="UniProtKB-EC"/>
</dbReference>
<dbReference type="Gene3D" id="2.130.10.10">
    <property type="entry name" value="YVTN repeat-like/Quinoprotein amine dehydrogenase"/>
    <property type="match status" value="2"/>
</dbReference>
<comment type="caution">
    <text evidence="18">The sequence shown here is derived from an EMBL/GenBank/DDBJ whole genome shotgun (WGS) entry which is preliminary data.</text>
</comment>
<evidence type="ECO:0000256" key="3">
    <source>
        <dbReference type="ARBA" id="ARBA00022527"/>
    </source>
</evidence>
<evidence type="ECO:0000256" key="6">
    <source>
        <dbReference type="ARBA" id="ARBA00022777"/>
    </source>
</evidence>
<evidence type="ECO:0000256" key="11">
    <source>
        <dbReference type="PROSITE-ProRule" id="PRU00221"/>
    </source>
</evidence>
<evidence type="ECO:0000256" key="5">
    <source>
        <dbReference type="ARBA" id="ARBA00022741"/>
    </source>
</evidence>
<comment type="catalytic activity">
    <reaction evidence="9">
        <text>L-seryl-[protein] + ATP = O-phospho-L-seryl-[protein] + ADP + H(+)</text>
        <dbReference type="Rhea" id="RHEA:17989"/>
        <dbReference type="Rhea" id="RHEA-COMP:9863"/>
        <dbReference type="Rhea" id="RHEA-COMP:11604"/>
        <dbReference type="ChEBI" id="CHEBI:15378"/>
        <dbReference type="ChEBI" id="CHEBI:29999"/>
        <dbReference type="ChEBI" id="CHEBI:30616"/>
        <dbReference type="ChEBI" id="CHEBI:83421"/>
        <dbReference type="ChEBI" id="CHEBI:456216"/>
        <dbReference type="EC" id="2.7.11.22"/>
    </reaction>
</comment>
<comment type="catalytic activity">
    <reaction evidence="10">
        <text>[DNA-directed RNA polymerase] + ATP = phospho-[DNA-directed RNA polymerase] + ADP + H(+)</text>
        <dbReference type="Rhea" id="RHEA:10216"/>
        <dbReference type="Rhea" id="RHEA-COMP:11321"/>
        <dbReference type="Rhea" id="RHEA-COMP:11322"/>
        <dbReference type="ChEBI" id="CHEBI:15378"/>
        <dbReference type="ChEBI" id="CHEBI:30616"/>
        <dbReference type="ChEBI" id="CHEBI:43176"/>
        <dbReference type="ChEBI" id="CHEBI:68546"/>
        <dbReference type="ChEBI" id="CHEBI:456216"/>
        <dbReference type="EC" id="2.7.11.23"/>
    </reaction>
</comment>
<dbReference type="GO" id="GO:0000124">
    <property type="term" value="C:SAGA complex"/>
    <property type="evidence" value="ECO:0007669"/>
    <property type="project" value="TreeGrafter"/>
</dbReference>
<keyword evidence="4 18" id="KW-0808">Transferase</keyword>
<dbReference type="InterPro" id="IPR011009">
    <property type="entry name" value="Kinase-like_dom_sf"/>
</dbReference>
<dbReference type="PROSITE" id="PS50011">
    <property type="entry name" value="PROTEIN_KINASE_DOM"/>
    <property type="match status" value="1"/>
</dbReference>
<dbReference type="InterPro" id="IPR001680">
    <property type="entry name" value="WD40_rpt"/>
</dbReference>
<dbReference type="InterPro" id="IPR036322">
    <property type="entry name" value="WD40_repeat_dom_sf"/>
</dbReference>
<feature type="domain" description="Protein kinase" evidence="15">
    <location>
        <begin position="4943"/>
        <end position="5228"/>
    </location>
</feature>
<dbReference type="InterPro" id="IPR046807">
    <property type="entry name" value="Tra1_central"/>
</dbReference>
<dbReference type="Gene3D" id="1.25.10.10">
    <property type="entry name" value="Leucine-rich Repeat Variant"/>
    <property type="match status" value="1"/>
</dbReference>
<accession>A0A5N5QXD9</accession>
<evidence type="ECO:0000256" key="9">
    <source>
        <dbReference type="ARBA" id="ARBA00048367"/>
    </source>
</evidence>
<feature type="region of interest" description="Disordered" evidence="14">
    <location>
        <begin position="4200"/>
        <end position="4380"/>
    </location>
</feature>
<dbReference type="EMBL" id="SSOP01000002">
    <property type="protein sequence ID" value="KAB5596271.1"/>
    <property type="molecule type" value="Genomic_DNA"/>
</dbReference>
<feature type="region of interest" description="Disordered" evidence="14">
    <location>
        <begin position="4395"/>
        <end position="4434"/>
    </location>
</feature>
<dbReference type="CDD" id="cd05163">
    <property type="entry name" value="PIKK_TRRAP"/>
    <property type="match status" value="1"/>
</dbReference>
<keyword evidence="5 13" id="KW-0547">Nucleotide-binding</keyword>
<feature type="region of interest" description="Disordered" evidence="14">
    <location>
        <begin position="3947"/>
        <end position="4029"/>
    </location>
</feature>
<comment type="catalytic activity">
    <reaction evidence="8">
        <text>L-threonyl-[protein] + ATP = O-phospho-L-threonyl-[protein] + ADP + H(+)</text>
        <dbReference type="Rhea" id="RHEA:46608"/>
        <dbReference type="Rhea" id="RHEA-COMP:11060"/>
        <dbReference type="Rhea" id="RHEA-COMP:11605"/>
        <dbReference type="ChEBI" id="CHEBI:15378"/>
        <dbReference type="ChEBI" id="CHEBI:30013"/>
        <dbReference type="ChEBI" id="CHEBI:30616"/>
        <dbReference type="ChEBI" id="CHEBI:61977"/>
        <dbReference type="ChEBI" id="CHEBI:456216"/>
        <dbReference type="EC" id="2.7.11.22"/>
    </reaction>
</comment>
<dbReference type="InterPro" id="IPR011990">
    <property type="entry name" value="TPR-like_helical_dom_sf"/>
</dbReference>
<dbReference type="Pfam" id="PF00069">
    <property type="entry name" value="Pkinase"/>
    <property type="match status" value="1"/>
</dbReference>
<keyword evidence="11" id="KW-0853">WD repeat</keyword>
<feature type="compositionally biased region" description="Polar residues" evidence="14">
    <location>
        <begin position="4889"/>
        <end position="4898"/>
    </location>
</feature>
<feature type="compositionally biased region" description="Polar residues" evidence="14">
    <location>
        <begin position="3064"/>
        <end position="3075"/>
    </location>
</feature>
<feature type="region of interest" description="Disordered" evidence="14">
    <location>
        <begin position="3064"/>
        <end position="3120"/>
    </location>
</feature>
<feature type="compositionally biased region" description="Polar residues" evidence="14">
    <location>
        <begin position="4018"/>
        <end position="4029"/>
    </location>
</feature>
<feature type="region of interest" description="Disordered" evidence="14">
    <location>
        <begin position="4685"/>
        <end position="4817"/>
    </location>
</feature>
<dbReference type="SUPFAM" id="SSF50978">
    <property type="entry name" value="WD40 repeat-like"/>
    <property type="match status" value="1"/>
</dbReference>
<keyword evidence="3" id="KW-0723">Serine/threonine-protein kinase</keyword>
<evidence type="ECO:0000259" key="16">
    <source>
        <dbReference type="PROSITE" id="PS50290"/>
    </source>
</evidence>
<dbReference type="GO" id="GO:0006281">
    <property type="term" value="P:DNA repair"/>
    <property type="evidence" value="ECO:0007669"/>
    <property type="project" value="TreeGrafter"/>
</dbReference>
<comment type="similarity">
    <text evidence="2">Belongs to the PI3/PI4-kinase family. TRA1 subfamily.</text>
</comment>
<evidence type="ECO:0000256" key="10">
    <source>
        <dbReference type="ARBA" id="ARBA00049280"/>
    </source>
</evidence>
<dbReference type="Pfam" id="PF00454">
    <property type="entry name" value="PI3_PI4_kinase"/>
    <property type="match status" value="1"/>
</dbReference>
<evidence type="ECO:0000256" key="2">
    <source>
        <dbReference type="ARBA" id="ARBA00007234"/>
    </source>
</evidence>
<evidence type="ECO:0000256" key="7">
    <source>
        <dbReference type="ARBA" id="ARBA00022840"/>
    </source>
</evidence>
<dbReference type="InterPro" id="IPR050517">
    <property type="entry name" value="DDR_Repair_Kinase"/>
</dbReference>
<dbReference type="SUPFAM" id="SSF48452">
    <property type="entry name" value="TPR-like"/>
    <property type="match status" value="1"/>
</dbReference>
<dbReference type="InterPro" id="IPR017441">
    <property type="entry name" value="Protein_kinase_ATP_BS"/>
</dbReference>
<dbReference type="PROSITE" id="PS00107">
    <property type="entry name" value="PROTEIN_KINASE_ATP"/>
    <property type="match status" value="1"/>
</dbReference>
<name>A0A5N5QXD9_9AGAM</name>
<dbReference type="GO" id="GO:0005524">
    <property type="term" value="F:ATP binding"/>
    <property type="evidence" value="ECO:0007669"/>
    <property type="project" value="UniProtKB-UniRule"/>
</dbReference>
<dbReference type="Gene3D" id="3.30.200.20">
    <property type="entry name" value="Phosphorylase Kinase, domain 1"/>
    <property type="match status" value="1"/>
</dbReference>
<feature type="compositionally biased region" description="Basic residues" evidence="14">
    <location>
        <begin position="4513"/>
        <end position="4537"/>
    </location>
</feature>
<feature type="region of interest" description="Disordered" evidence="14">
    <location>
        <begin position="5228"/>
        <end position="5272"/>
    </location>
</feature>
<dbReference type="InterPro" id="IPR046805">
    <property type="entry name" value="Tra1_ring"/>
</dbReference>
<feature type="compositionally biased region" description="Basic and acidic residues" evidence="14">
    <location>
        <begin position="4586"/>
        <end position="4631"/>
    </location>
</feature>
<dbReference type="FunFam" id="3.30.200.20:FF:000124">
    <property type="entry name" value="Cyclin-dependent kinase 4"/>
    <property type="match status" value="1"/>
</dbReference>
<gene>
    <name evidence="18" type="ORF">CTheo_256</name>
</gene>
<dbReference type="SUPFAM" id="SSF56112">
    <property type="entry name" value="Protein kinase-like (PK-like)"/>
    <property type="match status" value="2"/>
</dbReference>
<keyword evidence="7 13" id="KW-0067">ATP-binding</keyword>
<dbReference type="InterPro" id="IPR000719">
    <property type="entry name" value="Prot_kinase_dom"/>
</dbReference>
<reference evidence="18 19" key="1">
    <citation type="journal article" date="2019" name="Fungal Biol. Biotechnol.">
        <title>Draft genome sequence of fastidious pathogen Ceratobasidium theobromae, which causes vascular-streak dieback in Theobroma cacao.</title>
        <authorList>
            <person name="Ali S.S."/>
            <person name="Asman A."/>
            <person name="Shao J."/>
            <person name="Firmansyah A.P."/>
            <person name="Susilo A.W."/>
            <person name="Rosmana A."/>
            <person name="McMahon P."/>
            <person name="Junaid M."/>
            <person name="Guest D."/>
            <person name="Kheng T.Y."/>
            <person name="Meinhardt L.W."/>
            <person name="Bailey B.A."/>
        </authorList>
    </citation>
    <scope>NUCLEOTIDE SEQUENCE [LARGE SCALE GENOMIC DNA]</scope>
    <source>
        <strain evidence="18 19">CT2</strain>
    </source>
</reference>
<proteinExistence type="inferred from homology"/>
<dbReference type="GO" id="GO:0035267">
    <property type="term" value="C:NuA4 histone acetyltransferase complex"/>
    <property type="evidence" value="ECO:0007669"/>
    <property type="project" value="TreeGrafter"/>
</dbReference>
<dbReference type="CDD" id="cd07840">
    <property type="entry name" value="STKc_CDK9_like"/>
    <property type="match status" value="1"/>
</dbReference>
<dbReference type="SMART" id="SM00320">
    <property type="entry name" value="WD40"/>
    <property type="match status" value="5"/>
</dbReference>
<dbReference type="Pfam" id="PF02259">
    <property type="entry name" value="FAT"/>
    <property type="match status" value="1"/>
</dbReference>
<dbReference type="InterPro" id="IPR015943">
    <property type="entry name" value="WD40/YVTN_repeat-like_dom_sf"/>
</dbReference>
<dbReference type="Gene3D" id="1.10.510.10">
    <property type="entry name" value="Transferase(Phosphotransferase) domain 1"/>
    <property type="match status" value="1"/>
</dbReference>
<dbReference type="Pfam" id="PF20206">
    <property type="entry name" value="Tra1_ring"/>
    <property type="match status" value="2"/>
</dbReference>
<feature type="binding site" evidence="13">
    <location>
        <position position="4973"/>
    </location>
    <ligand>
        <name>ATP</name>
        <dbReference type="ChEBI" id="CHEBI:30616"/>
    </ligand>
</feature>
<dbReference type="PROSITE" id="PS50005">
    <property type="entry name" value="TPR"/>
    <property type="match status" value="1"/>
</dbReference>
<evidence type="ECO:0000313" key="18">
    <source>
        <dbReference type="EMBL" id="KAB5596271.1"/>
    </source>
</evidence>
<feature type="compositionally biased region" description="Low complexity" evidence="14">
    <location>
        <begin position="4538"/>
        <end position="4548"/>
    </location>
</feature>
<dbReference type="InterPro" id="IPR011989">
    <property type="entry name" value="ARM-like"/>
</dbReference>
<evidence type="ECO:0000256" key="1">
    <source>
        <dbReference type="ARBA" id="ARBA00006485"/>
    </source>
</evidence>
<organism evidence="18 19">
    <name type="scientific">Ceratobasidium theobromae</name>
    <dbReference type="NCBI Taxonomy" id="1582974"/>
    <lineage>
        <taxon>Eukaryota</taxon>
        <taxon>Fungi</taxon>
        <taxon>Dikarya</taxon>
        <taxon>Basidiomycota</taxon>
        <taxon>Agaricomycotina</taxon>
        <taxon>Agaricomycetes</taxon>
        <taxon>Cantharellales</taxon>
        <taxon>Ceratobasidiaceae</taxon>
        <taxon>Ceratobasidium</taxon>
    </lineage>
</organism>
<feature type="compositionally biased region" description="Low complexity" evidence="14">
    <location>
        <begin position="252"/>
        <end position="266"/>
    </location>
</feature>
<evidence type="ECO:0000256" key="8">
    <source>
        <dbReference type="ARBA" id="ARBA00047811"/>
    </source>
</evidence>
<feature type="compositionally biased region" description="Basic residues" evidence="14">
    <location>
        <begin position="4576"/>
        <end position="4585"/>
    </location>
</feature>
<feature type="compositionally biased region" description="Acidic residues" evidence="14">
    <location>
        <begin position="3994"/>
        <end position="4017"/>
    </location>
</feature>
<dbReference type="Pfam" id="PF20175">
    <property type="entry name" value="Tra1_central"/>
    <property type="match status" value="1"/>
</dbReference>
<evidence type="ECO:0000256" key="12">
    <source>
        <dbReference type="PROSITE-ProRule" id="PRU00339"/>
    </source>
</evidence>
<dbReference type="Proteomes" id="UP000383932">
    <property type="component" value="Unassembled WGS sequence"/>
</dbReference>
<feature type="compositionally biased region" description="Polar residues" evidence="14">
    <location>
        <begin position="4702"/>
        <end position="4716"/>
    </location>
</feature>
<dbReference type="PROSITE" id="PS00108">
    <property type="entry name" value="PROTEIN_KINASE_ST"/>
    <property type="match status" value="1"/>
</dbReference>
<feature type="region of interest" description="Disordered" evidence="14">
    <location>
        <begin position="243"/>
        <end position="267"/>
    </location>
</feature>
<evidence type="ECO:0000313" key="19">
    <source>
        <dbReference type="Proteomes" id="UP000383932"/>
    </source>
</evidence>
<dbReference type="PROSITE" id="PS50290">
    <property type="entry name" value="PI3_4_KINASE_3"/>
    <property type="match status" value="1"/>
</dbReference>
<feature type="compositionally biased region" description="Basic and acidic residues" evidence="14">
    <location>
        <begin position="4407"/>
        <end position="4431"/>
    </location>
</feature>
<dbReference type="InterPro" id="IPR014009">
    <property type="entry name" value="PIK_FAT"/>
</dbReference>
<dbReference type="SUPFAM" id="SSF48371">
    <property type="entry name" value="ARM repeat"/>
    <property type="match status" value="3"/>
</dbReference>
<feature type="compositionally biased region" description="Low complexity" evidence="14">
    <location>
        <begin position="4877"/>
        <end position="4888"/>
    </location>
</feature>
<keyword evidence="6" id="KW-0418">Kinase</keyword>
<feature type="compositionally biased region" description="Polar residues" evidence="14">
    <location>
        <begin position="4267"/>
        <end position="4276"/>
    </location>
</feature>
<feature type="region of interest" description="Disordered" evidence="14">
    <location>
        <begin position="4857"/>
        <end position="4898"/>
    </location>
</feature>
<dbReference type="InterPro" id="IPR003151">
    <property type="entry name" value="PIK-rel_kinase_FAT"/>
</dbReference>
<feature type="compositionally biased region" description="Low complexity" evidence="14">
    <location>
        <begin position="3096"/>
        <end position="3107"/>
    </location>
</feature>
<feature type="compositionally biased region" description="Polar residues" evidence="14">
    <location>
        <begin position="4637"/>
        <end position="4649"/>
    </location>
</feature>
<evidence type="ECO:0000256" key="14">
    <source>
        <dbReference type="SAM" id="MobiDB-lite"/>
    </source>
</evidence>
<feature type="domain" description="PI3K/PI4K catalytic" evidence="16">
    <location>
        <begin position="3315"/>
        <end position="3643"/>
    </location>
</feature>
<evidence type="ECO:0000259" key="17">
    <source>
        <dbReference type="PROSITE" id="PS51189"/>
    </source>
</evidence>
<dbReference type="PANTHER" id="PTHR11139">
    <property type="entry name" value="ATAXIA TELANGIECTASIA MUTATED ATM -RELATED"/>
    <property type="match status" value="1"/>
</dbReference>
<dbReference type="PROSITE" id="PS51189">
    <property type="entry name" value="FAT"/>
    <property type="match status" value="1"/>
</dbReference>
<dbReference type="Pfam" id="PF00400">
    <property type="entry name" value="WD40"/>
    <property type="match status" value="2"/>
</dbReference>
<feature type="domain" description="FAT" evidence="17">
    <location>
        <begin position="2499"/>
        <end position="3053"/>
    </location>
</feature>
<dbReference type="PANTHER" id="PTHR11139:SF1">
    <property type="entry name" value="TRANSFORMATION_TRANSCRIPTION DOMAIN-ASSOCIATED PROTEIN"/>
    <property type="match status" value="1"/>
</dbReference>
<comment type="similarity">
    <text evidence="1">Belongs to the protein kinase superfamily. CMGC Ser/Thr protein kinase family. CDC2/CDKX subfamily.</text>
</comment>
<feature type="compositionally biased region" description="Basic residues" evidence="14">
    <location>
        <begin position="4549"/>
        <end position="4568"/>
    </location>
</feature>
<protein>
    <submittedName>
        <fullName evidence="18">Histone acetyltransferase</fullName>
    </submittedName>
</protein>
<feature type="region of interest" description="Disordered" evidence="14">
    <location>
        <begin position="4461"/>
        <end position="4657"/>
    </location>
</feature>
<feature type="repeat" description="WD" evidence="11">
    <location>
        <begin position="3677"/>
        <end position="3702"/>
    </location>
</feature>
<feature type="region of interest" description="Disordered" evidence="14">
    <location>
        <begin position="540"/>
        <end position="573"/>
    </location>
</feature>
<keyword evidence="12" id="KW-0802">TPR repeat</keyword>
<dbReference type="InterPro" id="IPR019734">
    <property type="entry name" value="TPR_rpt"/>
</dbReference>
<sequence length="5272" mass="592607">MAGFLEEINFSEGLDAFGAYKDIHGGPQHLNSPSAAIRSFAKYALLGTPLLVQTAISLPNNSRFLVSGLWCLLMSAQPQAASSSTSAGQEVFEGYAAKFVDPTQDIKSKLQAACDIRDSVDQFGQAEAQRFSPVVLPAMLQVLKETPPSFKKDSNEHLLRNAILEVFHRLPASEQMKQVYSDMVSLMTQVLREDNEDNGVLAVKIMLDANRTFKRDMDAHVQGFLDFVRDLYLNMKQTVNELLSEDSPGPLPSQSSMSISAPASTSGEQPDMLRAISSFKVLTECPIATVYLFQMHRNTIPTAVKSAIPLAMDFLQLQAPPQKQAHDEAAERNEHWIGVSPAIKHRAHYIDFITAQTLSFVAYVLRGAMESPVRQYGEVIPPLCVRLLKDCPPESATIRRELMVATRHILSTEFRPAFVSLIDCLTSEHVLIGTGVNSQETLRPLAYSMLGDLIHHIRKELSPEQLRRIIYLYSCCLHNPSFSSAIHNMSAKLLTNLVDVILEKTPKPEAASILLALLETCVDKLGAVWTIHQQMVTANKDAQDVKSGSKPDSDNQKSPKPASPMKGVSTQDADAMDIDPPEAIAKNMSLLDIEKAKPIQAAAFALENKGEAAKESKTLFRTLLHVFKTVLAGIRTSEGPIPDGELIRRLFQNCVQCLTMYDDVRDGGKEAFEMLLQVFHEIEPHIFQEVWTTEMQFFIDHVQDHQNLLAMPQLLLSSDMVSHQLVAILLRYLVGKLDTLGEQSQKSASITLRLFKMCFMSVTVFPELNEPILFQHLSKLIMDSLRLAAKAADPTNYFLLLRGLFRAMGGGKFESLYNEVLPLLRDMLESLNRQLQAAEPSKQDLLVELCLTVPVRLTNLLPFLGFLMRPLVHALRAGPELVAQGLRTLELCIDNLTQEFLDPTLAPVLRELMSALHSHLKPQPGNHQHAHTTVRILGKLGGRNRRLQHQQPQLEYKGYSPDVTMALKFSGNTQTVDIGPTCILAARLIQESNAFYRQDAFIFVQRALELFMREGIDGSEGESIFSSLVDSLFTALQDPELEDKAAVYIREFSEIVFLNELSQNVGNKVTKITSLYMDRVPRLLAATSKHQVERGQTVFADMLKDLLAFEAKAATAGRKLRGLEVIVHPLGFNLTAACYEETWSAKLSGCRGIVMLADALGPKWTSERENGFIRAFLSVLKEMPADPPREVEFIKESILKILRLCRQAPPLMPAPQPGVDPATLPKLPHLIPTLTTELSSPIALVREMAQKSIELLAELVESTPSELLMKCKERLLTPIFAKPLRALPISLQIGHIDGITYALNMKPPLPEMNDELLRLLSEALAIADAEDRDIVGPGRGGPRSNAVVLEQLRVVCIKLLTSSMSVTEFFAKQMATRQKVTSVYFKSLYSPSNEVKKVAHEGLRTVLNHQSRLPKDILQTGLRPVLMNLADAKRLSVPGLEGLARLLELLTNYFKVEIGHKLLDHFRVIADPKMLSDAAYQPLADNEEITKLVRLVNIFHLLPPAANMFLEALVSLVVQVETQLHSASPSPFTAALASFLDRFPKDALEYFYRSIGQPSTLRSLRNVISSGLAPNLNAEFRNNTTLLVDQCLKDETNSLVLPGLILCMELSTDHPEWLQEHPEVLDALLRLWRSHFLHGSEDNFVPVEGFARHITLLLNLLIGVIERSPRVDVIFDIVCIYAHRVPLDLSRLRLCLLENVTLGASPELRKEIMQRFVEVFDSDTYTWAHKSQFLRYIVNPLLYTQLKLKQSSGSSDNSIDTVDSSIVNGLHAKIWKPMTDQPADPFPGSDDGLKIEILHMSSLLIQCSSSLMQESRKDVIKCTWHYIVNDDATVKQTAYVTISQFFAVFDSPPRFLTRVWTGLLRPVNTDNRSLTKQAVDIMVPVLIKATISDNGPPSWAKSVRRALIDEGHSIPQLLVIHQIIVRHPDFFYPCRDLFVPSMISSLHKLGTIQTATPETRTNALDVLELILTWERRAVKESQAAGSPKSVWLLPFSMRETIISYLVRFITTTSPETDKIGLPARALGILESILRPGGWKDVDVQLQYFQRPMIQVDLNELNHLPVITNATKVFSLIVLAQDDSWLLSHAADLHTLIEKGLRSDETTLHEHLQPVLKRMLTLVGEPIEGEPTTPGHATFTFADSMIKDGLQHSQRQLAGTFACLSVLKTMVTVYPAKLEAYAPHLVKVLQKLVKDHISANHSTNQVTSESTSRLVTLIFETCRDKVAALGVERRWFLNAVILVVGQSQTVSLCHYVLGMVREWTLVRPDVTPTLKEKAGMLKHMMVFESRNDSKLLDDYLNLIYDIYTEPSLKRSDLTTRLESVFLMGCRAKDPSIRCKFIDLFDTSIQRTISARLQYALGSLSWEFVAEHYWIPLALDLVLGATEDGRSDSNALRDHISILESSLSRVIHLGTALDMLQPLRRLLHAENQVAHELWMSTFRAVWSTLPRREQSDAARYVLTLVTKDYHTKQCDLRPNVIQSILGGVHMCSPPLALPPFVVKYLGKTFNAWHIALEILQAGLDPHRAEEPHETTYDALAELYAELSEDDLFYGLWRRRSIFEETNAALAYEQNGFWSSAQQMYESAQIKARTGALPFNESEYCLWEDHWILATQKLQQWEPLAELARSENNADLLLECIWRTAGTDRDQIQELLAQVSDVPTPRRRVFEAYVALTQMPPPNEKNMNFLRIMDESIQLSLRKWVTLPSIMSMAHVPLLQHFQQFVELQEAAQIFMSLSLTNAQNLEKRSSELKVVLQAWRERLPNLWDDISLWSDLVAWRSHVFEMINKTYVPLIPTNSASGSSGNSNTYGYRGYHETAWIINRFAHVARKHQLPDVCHTSLAKIYTLPNIEISEAFLKLREQARCHYHNHNPNELASGLEVINNTNLMYFNQSQKAEFYTLKGIFIAKLGNKEEANAAFQQAIQMDMSLPKAWAEWGKFSDRQFKEKPQDYSLAANAVQCYLQAASLYKSAKSRPILQRILWFLSVDDPQQPSISQTFESYKGDVALWYWITLIPQLLVALSHRESKHARHVLMSIAKHYPQALFFHLRTTRDEFVQEKKRITAMQNARNARQSQGAIKAESTTGTPAPAGSPPAPKSNGPAPDSATPTPAPSGEAPSNDQTAAVNAATISSLDGSAQRVRQPFDHVEDITSILKTGFPLLTLALETMVDQIAMRMKLMPEEDICRQLSYLHADAMMAYNRRCNSLTEDNSIPQQSQMMAANFARGLQPPHARAAFEQDILMSKLTLRQYVIKLQKWRDRYDSQPDHGRPPRKPLQSISHWLAEFHHNKFEEPIEVPGQYIQHKDTPHGFIRIQRFASRVDFCRSLDMHFRRIGLHGHDGSFHTFAVQTPTARHARREERGMQLFRSFNAVLDRRKETRKRNLNFHLPAAVSLSSTLRLLENDSSYVTMQDMLEQHLKEKGLHRDDPQLHFLDKLKMLRNPEGTKVDFFTLRAELISEISSKLVPATVITNYMTRCMRGPMELWTMRKLFALQVAASSFMSFFFSANGRMPQRFHISRSTGRMFMSDLLPTWNNKHPLIHNAETVPFRFTPNMQHFVTPIGIEGLMTSGMMAIARGLTEPEYDLEQQLTLFLRDEVSTWCTTAQNTPPLPDLGLRRAIQHNAETLVKKADLMACRTQTDTSGSTPQVPIQNITDLIIRASQEQQLAQMEITYLPWMCVNALSWSHDGELLFSSGDDRRLLVWKHDPRYNPAYPPRENCLNLRCVNAIWTGHTNNVFSAQQLGPSSSLIATCSRDAQVRVFDLERAGGTNMTHRGYGHNEGGNEAKVHLFKCHTDEVKRIVTEQSPSTFLTVAGDHTVRQHDLRTPHTCPRCPPPLVKASHALNALGSSPLTPWYFVVAGYNKYGHLFDRRMIGRDIAEEWGAGTNRKGSDDLVACVARLGRDNQRENRDRSAHVTGARMAKSNGHEFCVAYSGDAVFKYSIYDTPSSPKESFIVPNNNEPDSQSVDRAPSPKSPSPKSVGPKTLSELTYKRIDVYDDGESDSGSDPDSEDSGCEETEETPLQTYTANTTRPIIYPRQEYRGAANVRTVKDVNFLGPSDEFVVSGSDDGHWFLWGKKSGELLGIWEGDGTVVNVIEGHPFLPIVAVSGIDDTIKIFEPKAGPQVKSHLNNASSILERNAGANTNQLIISRTEIFATIQMLRASGRLTTDEEGLLAMLDESWEPSRKRARQEPDDFRREHLAYEHIPPSLSRDHLRRTPDHYSTESQSWDRRRVSEHHWHSSRDQYQKDPPTDDLEPSHDHSGRSLYPSHRSNGSSSTYHRGMSRSHHSRLDRPETVPRHESREWIPRDAVAKRGDAWPPKQDEPLLEPSAGVGDRTWTASEGWTRENSKSAAAARAHESRYSPPRTHVPQPKVYNRSSHHAGTSWRDAYDSEFVASRHHQNGGPSRVGEGWRERQVRRDRDSGRRFSERRDKNPTPQRRTMWVCYLDRFQPRSLTLTAYSCTSRHGRKWPERSNHSPPSDSRGIGKRRHNSYSPSPSRKTDRSRSPARSPSRSPTRSRSRSPTRSRHRTRSPSRSRSRSRSATSRSAYSRSRSRSRSPGRRRTSTHRPRSRSLDRWSQRAKKRKNQRGGHEYVASDKRARRDRRSDSGESEKRRVEAAKRPVHRLPESSRNKALDISPAASQRLNGFNQQKPRPPLSPTLYRAPITIPRSLAPETLSEPPPVEISTALTNGLPLPTGAIPTGPRSMTSVSQPQPSVHQEPTIVPASKPLTTSPITLKAPPSKAPSKTVKMFFPGDDDDDDALASIAGTEAGSKSANLVPAVKDKDPASSPSKSTEFVTTVATSRAKPLEPPGAQPFPHHKLNGTMTGPVTAETSTPPRAATALQAPLSPDLVRVIREETSKSASGNSVTISMPPPVSGRPPTSSTTGSSPANAVNTGGTTTPIKFTHTSPAFVPENKALRAVAPSSNLRRPDRVVSKVPKTASEYQIICQVGEGTFGKVYKARSLANPDALVALKRIRMEGEKDGFPVTAMREIKLLQSLRHENVVNLHEMMVSKGNVFMVFEYMDHDLTGVLSQTQFSFSSAHLKSLCAQMLSGLAYLHQKGVIHRDMKGSNILLNNHGVLKLADFGLARFYSKRRRSDYTNRVITLWYRPPELLLGATVYGPEVDMWSAGCIMLELFTTKPAFQGNDEIHQLDAIARIMGTPNVETWPGLIDMPWFELVKPTEPVKSHFRPIFNKYLSPAALDLAESLLAYDPSKRATAAQALQAPYFISEDPPPEKPTGLASIEGEWHEYESKREREKLRKKRKTEGQQQQ</sequence>
<feature type="compositionally biased region" description="Basic and acidic residues" evidence="14">
    <location>
        <begin position="4286"/>
        <end position="4321"/>
    </location>
</feature>
<dbReference type="FunFam" id="1.10.510.10:FF:000415">
    <property type="entry name" value="CMGC/CDK/CRK7 protein kinase, variant"/>
    <property type="match status" value="1"/>
</dbReference>
<evidence type="ECO:0000259" key="15">
    <source>
        <dbReference type="PROSITE" id="PS50011"/>
    </source>
</evidence>
<feature type="compositionally biased region" description="Basic and acidic residues" evidence="14">
    <location>
        <begin position="4208"/>
        <end position="4260"/>
    </location>
</feature>
<dbReference type="SMART" id="SM00146">
    <property type="entry name" value="PI3Kc"/>
    <property type="match status" value="1"/>
</dbReference>
<dbReference type="GO" id="GO:0005634">
    <property type="term" value="C:nucleus"/>
    <property type="evidence" value="ECO:0007669"/>
    <property type="project" value="TreeGrafter"/>
</dbReference>
<evidence type="ECO:0000256" key="4">
    <source>
        <dbReference type="ARBA" id="ARBA00022679"/>
    </source>
</evidence>
<feature type="compositionally biased region" description="Polar residues" evidence="14">
    <location>
        <begin position="3947"/>
        <end position="3964"/>
    </location>
</feature>
<dbReference type="GO" id="GO:0008353">
    <property type="term" value="F:RNA polymerase II CTD heptapeptide repeat kinase activity"/>
    <property type="evidence" value="ECO:0007669"/>
    <property type="project" value="UniProtKB-EC"/>
</dbReference>